<feature type="region of interest" description="Disordered" evidence="1">
    <location>
        <begin position="59"/>
        <end position="78"/>
    </location>
</feature>
<protein>
    <submittedName>
        <fullName evidence="2">Uncharacterized protein</fullName>
    </submittedName>
</protein>
<gene>
    <name evidence="2" type="ORF">D2V04_15670</name>
</gene>
<name>A0A418NEG8_9SPHN</name>
<dbReference type="OrthoDB" id="9972081at2"/>
<sequence length="121" mass="12356">MILSPNLLAIRTLAALLLAIIGLQAVPSHPVGIDRHHGSAFDISSVDVTIPAALRTASGGEVERFEPPVPPPPVPAIRAASPAAAPTAVYARVRLPASTGPPSPARELTSLSLAPRAPPFA</sequence>
<evidence type="ECO:0000313" key="2">
    <source>
        <dbReference type="EMBL" id="RIV75716.1"/>
    </source>
</evidence>
<dbReference type="Proteomes" id="UP000285092">
    <property type="component" value="Unassembled WGS sequence"/>
</dbReference>
<dbReference type="EMBL" id="QXFK01000019">
    <property type="protein sequence ID" value="RIV75716.1"/>
    <property type="molecule type" value="Genomic_DNA"/>
</dbReference>
<accession>A0A418NEG8</accession>
<dbReference type="RefSeq" id="WP_119514642.1">
    <property type="nucleotide sequence ID" value="NZ_QXFK01000019.1"/>
</dbReference>
<reference evidence="2 3" key="1">
    <citation type="submission" date="2018-08" db="EMBL/GenBank/DDBJ databases">
        <title>Altererythrobacter sp.Ery1 and Ery12, the genome sequencing of novel strains in genus Alterythrobacter.</title>
        <authorList>
            <person name="Cheng H."/>
            <person name="Wu Y.-H."/>
            <person name="Fang C."/>
            <person name="Xu X.-W."/>
        </authorList>
    </citation>
    <scope>NUCLEOTIDE SEQUENCE [LARGE SCALE GENOMIC DNA]</scope>
    <source>
        <strain evidence="2 3">Ery1</strain>
    </source>
</reference>
<comment type="caution">
    <text evidence="2">The sequence shown here is derived from an EMBL/GenBank/DDBJ whole genome shotgun (WGS) entry which is preliminary data.</text>
</comment>
<evidence type="ECO:0000313" key="3">
    <source>
        <dbReference type="Proteomes" id="UP000285092"/>
    </source>
</evidence>
<organism evidence="2 3">
    <name type="scientific">Pelagerythrobacter aerophilus</name>
    <dbReference type="NCBI Taxonomy" id="2306995"/>
    <lineage>
        <taxon>Bacteria</taxon>
        <taxon>Pseudomonadati</taxon>
        <taxon>Pseudomonadota</taxon>
        <taxon>Alphaproteobacteria</taxon>
        <taxon>Sphingomonadales</taxon>
        <taxon>Erythrobacteraceae</taxon>
        <taxon>Pelagerythrobacter</taxon>
    </lineage>
</organism>
<dbReference type="AlphaFoldDB" id="A0A418NEG8"/>
<evidence type="ECO:0000256" key="1">
    <source>
        <dbReference type="SAM" id="MobiDB-lite"/>
    </source>
</evidence>
<feature type="region of interest" description="Disordered" evidence="1">
    <location>
        <begin position="95"/>
        <end position="121"/>
    </location>
</feature>
<proteinExistence type="predicted"/>
<keyword evidence="3" id="KW-1185">Reference proteome</keyword>